<keyword evidence="1" id="KW-1133">Transmembrane helix</keyword>
<keyword evidence="1" id="KW-0472">Membrane</keyword>
<accession>A0A086YD77</accession>
<sequence length="101" mass="11781">MDHGDQRHVRLLTKSEAQAESAMRGQVTDERVGQRLARIPSFFFRLMLGFVAAFLDAPIFRQSGKIVRPFVSLRNPVRLMGQMRDRKEEPGLERVWAEQRR</sequence>
<keyword evidence="1" id="KW-0812">Transmembrane</keyword>
<name>A0A086YD77_9RHOB</name>
<evidence type="ECO:0000313" key="3">
    <source>
        <dbReference type="Proteomes" id="UP000028826"/>
    </source>
</evidence>
<dbReference type="Proteomes" id="UP000028826">
    <property type="component" value="Unassembled WGS sequence"/>
</dbReference>
<comment type="caution">
    <text evidence="2">The sequence shown here is derived from an EMBL/GenBank/DDBJ whole genome shotgun (WGS) entry which is preliminary data.</text>
</comment>
<proteinExistence type="predicted"/>
<gene>
    <name evidence="2" type="ORF">CN97_05355</name>
</gene>
<evidence type="ECO:0000313" key="2">
    <source>
        <dbReference type="EMBL" id="KFI32227.1"/>
    </source>
</evidence>
<dbReference type="AlphaFoldDB" id="A0A086YD77"/>
<dbReference type="EMBL" id="JGYG01000001">
    <property type="protein sequence ID" value="KFI32227.1"/>
    <property type="molecule type" value="Genomic_DNA"/>
</dbReference>
<reference evidence="2 3" key="1">
    <citation type="submission" date="2014-03" db="EMBL/GenBank/DDBJ databases">
        <title>Genome of Haematobacter massiliensis CCUG 47968.</title>
        <authorList>
            <person name="Wang D."/>
            <person name="Wang G."/>
        </authorList>
    </citation>
    <scope>NUCLEOTIDE SEQUENCE [LARGE SCALE GENOMIC DNA]</scope>
    <source>
        <strain evidence="2 3">CCUG 47968</strain>
    </source>
</reference>
<evidence type="ECO:0000256" key="1">
    <source>
        <dbReference type="SAM" id="Phobius"/>
    </source>
</evidence>
<feature type="transmembrane region" description="Helical" evidence="1">
    <location>
        <begin position="42"/>
        <end position="60"/>
    </location>
</feature>
<keyword evidence="3" id="KW-1185">Reference proteome</keyword>
<protein>
    <submittedName>
        <fullName evidence="2">Uncharacterized protein</fullName>
    </submittedName>
</protein>
<organism evidence="2 3">
    <name type="scientific">Haematobacter massiliensis</name>
    <dbReference type="NCBI Taxonomy" id="195105"/>
    <lineage>
        <taxon>Bacteria</taxon>
        <taxon>Pseudomonadati</taxon>
        <taxon>Pseudomonadota</taxon>
        <taxon>Alphaproteobacteria</taxon>
        <taxon>Rhodobacterales</taxon>
        <taxon>Paracoccaceae</taxon>
        <taxon>Haematobacter</taxon>
    </lineage>
</organism>